<keyword evidence="3" id="KW-1185">Reference proteome</keyword>
<organism evidence="2 3">
    <name type="scientific">Halomonas campaniensis</name>
    <dbReference type="NCBI Taxonomy" id="213554"/>
    <lineage>
        <taxon>Bacteria</taxon>
        <taxon>Pseudomonadati</taxon>
        <taxon>Pseudomonadota</taxon>
        <taxon>Gammaproteobacteria</taxon>
        <taxon>Oceanospirillales</taxon>
        <taxon>Halomonadaceae</taxon>
        <taxon>Halomonas</taxon>
    </lineage>
</organism>
<dbReference type="InterPro" id="IPR018511">
    <property type="entry name" value="Hemolysin-typ_Ca-bd_CS"/>
</dbReference>
<proteinExistence type="predicted"/>
<dbReference type="PRINTS" id="PR00313">
    <property type="entry name" value="CABNDNGRPT"/>
</dbReference>
<evidence type="ECO:0000256" key="1">
    <source>
        <dbReference type="ARBA" id="ARBA00022837"/>
    </source>
</evidence>
<evidence type="ECO:0000313" key="3">
    <source>
        <dbReference type="Proteomes" id="UP000553442"/>
    </source>
</evidence>
<dbReference type="InterPro" id="IPR001343">
    <property type="entry name" value="Hemolysn_Ca-bd"/>
</dbReference>
<dbReference type="AlphaFoldDB" id="A0A7W5P9D6"/>
<dbReference type="RefSeq" id="WP_183329635.1">
    <property type="nucleotide sequence ID" value="NZ_JACHZF010000002.1"/>
</dbReference>
<dbReference type="EMBL" id="JACHZF010000002">
    <property type="protein sequence ID" value="MBB3329554.1"/>
    <property type="molecule type" value="Genomic_DNA"/>
</dbReference>
<accession>A0A7W5P9D6</accession>
<sequence>MAIEVTLSPETENYTVSTSVGQDHIITGNDLDNEITGGNGDDTLIGGAGDDTLTGGRGDDTFVFNFALSEEVIPGDTVYMGPDPFAAWLASEGLIGDADQLDAALSQNEFVQYYKAWMEYVVEGWLIPALLGEDFDTSGDYSFDVSFKQNAEDSYPSVTLGEGLESYQDAMDSLIDSVFMASTKIDVSTGKKTQERYYSDLNTEHFEQEASSETVVALGSDDGFDTITDFSVITTGGVGQRQSDSLLFVVDLPDDWAPEGWDSVADGDFDESALKQHLFDEGFFVEEEDFIGLKDPANEGEYLWSATLGDDRNYAGNIWDHVTVEIA</sequence>
<dbReference type="GO" id="GO:0005509">
    <property type="term" value="F:calcium ion binding"/>
    <property type="evidence" value="ECO:0007669"/>
    <property type="project" value="InterPro"/>
</dbReference>
<name>A0A7W5P9D6_9GAMM</name>
<dbReference type="Proteomes" id="UP000553442">
    <property type="component" value="Unassembled WGS sequence"/>
</dbReference>
<gene>
    <name evidence="2" type="ORF">BDK63_000394</name>
</gene>
<dbReference type="SUPFAM" id="SSF51120">
    <property type="entry name" value="beta-Roll"/>
    <property type="match status" value="1"/>
</dbReference>
<comment type="caution">
    <text evidence="2">The sequence shown here is derived from an EMBL/GenBank/DDBJ whole genome shotgun (WGS) entry which is preliminary data.</text>
</comment>
<reference evidence="2 3" key="1">
    <citation type="submission" date="2020-08" db="EMBL/GenBank/DDBJ databases">
        <title>Genomic Encyclopedia of Archaeal and Bacterial Type Strains, Phase II (KMG-II): from individual species to whole genera.</title>
        <authorList>
            <person name="Goeker M."/>
        </authorList>
    </citation>
    <scope>NUCLEOTIDE SEQUENCE [LARGE SCALE GENOMIC DNA]</scope>
    <source>
        <strain evidence="2 3">5AG</strain>
    </source>
</reference>
<dbReference type="InterPro" id="IPR011049">
    <property type="entry name" value="Serralysin-like_metalloprot_C"/>
</dbReference>
<dbReference type="PROSITE" id="PS00330">
    <property type="entry name" value="HEMOLYSIN_CALCIUM"/>
    <property type="match status" value="1"/>
</dbReference>
<evidence type="ECO:0000313" key="2">
    <source>
        <dbReference type="EMBL" id="MBB3329554.1"/>
    </source>
</evidence>
<dbReference type="Pfam" id="PF00353">
    <property type="entry name" value="HemolysinCabind"/>
    <property type="match status" value="1"/>
</dbReference>
<keyword evidence="1" id="KW-0106">Calcium</keyword>
<dbReference type="Gene3D" id="2.150.10.10">
    <property type="entry name" value="Serralysin-like metalloprotease, C-terminal"/>
    <property type="match status" value="1"/>
</dbReference>
<protein>
    <submittedName>
        <fullName evidence="2">Uncharacterized protein</fullName>
    </submittedName>
</protein>